<reference evidence="3 4" key="1">
    <citation type="journal article" date="2019" name="Int. J. Syst. Evol. Microbiol.">
        <title>The Global Catalogue of Microorganisms (GCM) 10K type strain sequencing project: providing services to taxonomists for standard genome sequencing and annotation.</title>
        <authorList>
            <consortium name="The Broad Institute Genomics Platform"/>
            <consortium name="The Broad Institute Genome Sequencing Center for Infectious Disease"/>
            <person name="Wu L."/>
            <person name="Ma J."/>
        </authorList>
    </citation>
    <scope>NUCLEOTIDE SEQUENCE [LARGE SCALE GENOMIC DNA]</scope>
    <source>
        <strain evidence="3 4">JCM 4531</strain>
    </source>
</reference>
<dbReference type="CDD" id="cd06418">
    <property type="entry name" value="GH25_BacA-like"/>
    <property type="match status" value="1"/>
</dbReference>
<evidence type="ECO:0000313" key="3">
    <source>
        <dbReference type="EMBL" id="GAA2703928.1"/>
    </source>
</evidence>
<feature type="domain" description="Peptidoglycan binding-like" evidence="1">
    <location>
        <begin position="259"/>
        <end position="295"/>
    </location>
</feature>
<dbReference type="InterPro" id="IPR015020">
    <property type="entry name" value="Rv2525c-like_Glyco_Hydro-like"/>
</dbReference>
<organism evidence="3 4">
    <name type="scientific">Streptomyces violaceolatus</name>
    <dbReference type="NCBI Taxonomy" id="67378"/>
    <lineage>
        <taxon>Bacteria</taxon>
        <taxon>Bacillati</taxon>
        <taxon>Actinomycetota</taxon>
        <taxon>Actinomycetes</taxon>
        <taxon>Kitasatosporales</taxon>
        <taxon>Streptomycetaceae</taxon>
        <taxon>Streptomyces</taxon>
        <taxon>Streptomyces violaceoruber group</taxon>
    </lineage>
</organism>
<evidence type="ECO:0000259" key="1">
    <source>
        <dbReference type="Pfam" id="PF01471"/>
    </source>
</evidence>
<feature type="domain" description="Rv2525c-like glycoside hydrolase-like" evidence="2">
    <location>
        <begin position="321"/>
        <end position="499"/>
    </location>
</feature>
<protein>
    <submittedName>
        <fullName evidence="3">DUF1906 domain-containing protein</fullName>
    </submittedName>
</protein>
<evidence type="ECO:0000259" key="2">
    <source>
        <dbReference type="Pfam" id="PF08924"/>
    </source>
</evidence>
<dbReference type="SUPFAM" id="SSF47090">
    <property type="entry name" value="PGBD-like"/>
    <property type="match status" value="1"/>
</dbReference>
<dbReference type="EMBL" id="BAAASK010000045">
    <property type="protein sequence ID" value="GAA2703928.1"/>
    <property type="molecule type" value="Genomic_DNA"/>
</dbReference>
<gene>
    <name evidence="3" type="ORF">GCM10010310_77060</name>
</gene>
<dbReference type="SUPFAM" id="SSF51445">
    <property type="entry name" value="(Trans)glycosidases"/>
    <property type="match status" value="1"/>
</dbReference>
<dbReference type="Proteomes" id="UP001499989">
    <property type="component" value="Unassembled WGS sequence"/>
</dbReference>
<dbReference type="InterPro" id="IPR002477">
    <property type="entry name" value="Peptidoglycan-bd-like"/>
</dbReference>
<dbReference type="InterPro" id="IPR017853">
    <property type="entry name" value="GH"/>
</dbReference>
<comment type="caution">
    <text evidence="3">The sequence shown here is derived from an EMBL/GenBank/DDBJ whole genome shotgun (WGS) entry which is preliminary data.</text>
</comment>
<evidence type="ECO:0000313" key="4">
    <source>
        <dbReference type="Proteomes" id="UP001499989"/>
    </source>
</evidence>
<name>A0ABN3TI95_9ACTN</name>
<dbReference type="Pfam" id="PF01471">
    <property type="entry name" value="PG_binding_1"/>
    <property type="match status" value="1"/>
</dbReference>
<dbReference type="RefSeq" id="WP_259332784.1">
    <property type="nucleotide sequence ID" value="NZ_BAAASK010000045.1"/>
</dbReference>
<proteinExistence type="predicted"/>
<dbReference type="InterPro" id="IPR036365">
    <property type="entry name" value="PGBD-like_sf"/>
</dbReference>
<keyword evidence="4" id="KW-1185">Reference proteome</keyword>
<dbReference type="Pfam" id="PF08924">
    <property type="entry name" value="Rv2525c_GlyHyd-like"/>
    <property type="match status" value="1"/>
</dbReference>
<sequence length="806" mass="88679">MNDPNVRAAQEWVNATYDGVAEGYIRCAEDGSTGWQTVLSLTQGLQHELGISPTVQNFGPGTFDALVARGGIRPTETDTNLIRIINYALWCKGYYGAASAGRWTSVTTDSMNDLIGDAGLASAANVSNIPTRLLAQIVKALLRMDQFRRVPGGTSEIQEFQRHLNLTYVYGEDITTMDLSPCDGVYSRDVQQAVMKALQFEIGIERSEIGGYFGSTTKARLKEQPTLGTGSDGALVHLFTALCVFNSPVLENGSAIPTTVRSTYTDDTEEFVRAFQKFSQLTVTGKSDYDTWAQLLVSTGNEYRDTTACDEAAPLTFARAQALGNAGYRIVGRYLDEHLDPGDDDYLGKALTSTELSDIVRGGLGVYPIFQWNGTTRANFTYDKGFEQGGVAEARAREFGFGRGTCIYFAVDFDATQADIDAAVLDYFRGVRAALGRTNRYTFGVYGSRNVCRNVSNRVGATWSFVSGLSWGFSGNLGFPLPANWSFNQIRNGTFSYGSGSFGEAWEIDRNVWRRGSDPGTTVLNPARSPAQDFIDLVQRLFTAALEYDAGADPARLVCQFFRQEQYNGPDWRLSLGAVDQGWTAALEEQGLTLAGRRNLTDPVTGTSVGTEHLMATLEMCLEYSSTTDLVSLGDGGGWAGDLVTFYGDWRENKDRFPNPMLFARDYLGKRDAASHFSNDQWIQDADGFNIMRLMRTESLGLPDAVARYYGTDSPGAGDRVCQRRYTLFHADRFDGSSSTTQTLARNLLLGRNSDIAVIAGTWFLISRVSLDAEDRPENIDPAQLTNFVLAYAWELQERVEAEEGK</sequence>
<accession>A0ABN3TI95</accession>
<dbReference type="Gene3D" id="3.20.20.80">
    <property type="entry name" value="Glycosidases"/>
    <property type="match status" value="1"/>
</dbReference>